<keyword evidence="5 6" id="KW-0472">Membrane</keyword>
<evidence type="ECO:0000313" key="10">
    <source>
        <dbReference type="Proteomes" id="UP000680038"/>
    </source>
</evidence>
<feature type="transmembrane region" description="Helical" evidence="6">
    <location>
        <begin position="57"/>
        <end position="76"/>
    </location>
</feature>
<dbReference type="InterPro" id="IPR052159">
    <property type="entry name" value="Competence_DNA_uptake"/>
</dbReference>
<keyword evidence="4 6" id="KW-1133">Transmembrane helix</keyword>
<keyword evidence="10" id="KW-1185">Reference proteome</keyword>
<dbReference type="InterPro" id="IPR025405">
    <property type="entry name" value="DUF4131"/>
</dbReference>
<dbReference type="AlphaFoldDB" id="A0A916JB01"/>
<evidence type="ECO:0000256" key="1">
    <source>
        <dbReference type="ARBA" id="ARBA00004651"/>
    </source>
</evidence>
<evidence type="ECO:0000256" key="2">
    <source>
        <dbReference type="ARBA" id="ARBA00022475"/>
    </source>
</evidence>
<keyword evidence="3 6" id="KW-0812">Transmembrane</keyword>
<feature type="transmembrane region" description="Helical" evidence="6">
    <location>
        <begin position="452"/>
        <end position="470"/>
    </location>
</feature>
<keyword evidence="2" id="KW-1003">Cell membrane</keyword>
<feature type="transmembrane region" description="Helical" evidence="6">
    <location>
        <begin position="359"/>
        <end position="375"/>
    </location>
</feature>
<comment type="caution">
    <text evidence="9">The sequence shown here is derived from an EMBL/GenBank/DDBJ whole genome shotgun (WGS) entry which is preliminary data.</text>
</comment>
<evidence type="ECO:0008006" key="11">
    <source>
        <dbReference type="Google" id="ProtNLM"/>
    </source>
</evidence>
<accession>A0A916JB01</accession>
<organism evidence="9 10">
    <name type="scientific">Dyadobacter helix</name>
    <dbReference type="NCBI Taxonomy" id="2822344"/>
    <lineage>
        <taxon>Bacteria</taxon>
        <taxon>Pseudomonadati</taxon>
        <taxon>Bacteroidota</taxon>
        <taxon>Cytophagia</taxon>
        <taxon>Cytophagales</taxon>
        <taxon>Spirosomataceae</taxon>
        <taxon>Dyadobacter</taxon>
    </lineage>
</organism>
<feature type="transmembrane region" description="Helical" evidence="6">
    <location>
        <begin position="256"/>
        <end position="276"/>
    </location>
</feature>
<dbReference type="InterPro" id="IPR004477">
    <property type="entry name" value="ComEC_N"/>
</dbReference>
<dbReference type="PANTHER" id="PTHR30619:SF1">
    <property type="entry name" value="RECOMBINATION PROTEIN 2"/>
    <property type="match status" value="1"/>
</dbReference>
<feature type="domain" description="DUF4131" evidence="8">
    <location>
        <begin position="30"/>
        <end position="180"/>
    </location>
</feature>
<gene>
    <name evidence="9" type="ORF">DYBT9275_01840</name>
</gene>
<protein>
    <recommendedName>
        <fullName evidence="11">Competence protein ComEC</fullName>
    </recommendedName>
</protein>
<dbReference type="Pfam" id="PF13567">
    <property type="entry name" value="DUF4131"/>
    <property type="match status" value="1"/>
</dbReference>
<evidence type="ECO:0000259" key="8">
    <source>
        <dbReference type="Pfam" id="PF13567"/>
    </source>
</evidence>
<feature type="transmembrane region" description="Helical" evidence="6">
    <location>
        <begin position="482"/>
        <end position="503"/>
    </location>
</feature>
<sequence length="581" mass="66261">MLSRAPFAGFVICYMAGLLLGAAFSVLTNWPLLWQVVGVILFFWVCLLFIRFQNRITAGIVVNSFLVTAGIFSEVYRNSLLREVLENPVIATHDAYVVIIKSLPEKRARSLRLEAETESFSTQGTWTFLRARAMISIPLDAEFVPRPGDRVLVKGQLEIPGAALNPYEFDYHDYLWNKGFVFADYWYGSSYRLVSSRSFNDNWRYLNLRVSEWADGVFRENMPDDRSYGLVKAMILGRRDDLRSGQVEDYTVSGTVHILSVSGLHVMVLFVVFGKLLGWLKKLKGGKYVYLALLMAILTFYALVTGLPPSVQRATLMSIVFLLAEVFGRKSEPVNTLALSAFLILLFDPGALYDIGFQLSYLAMLGIFLFFKPIQNCFSPRKKAVQYLWDITALSFAAQLATFPLSIFYFHQFPFYFWLINPAVILLTDLLLQGALVLLLASIFSIDWLQSAVSWLVDLCASLTNFFVTIPKNLPFYLVENLWLDIVEILLLYGLLGVVWLGYHYRSVRYFQLGTVITFVFVLYSLSVSVQRFYTPKGYIHSVPRHSVASFKMGDRLYILSDPDFYSDKSAYDFHLKKLCG</sequence>
<evidence type="ECO:0000256" key="4">
    <source>
        <dbReference type="ARBA" id="ARBA00022989"/>
    </source>
</evidence>
<evidence type="ECO:0000313" key="9">
    <source>
        <dbReference type="EMBL" id="CAG4997734.1"/>
    </source>
</evidence>
<evidence type="ECO:0000259" key="7">
    <source>
        <dbReference type="Pfam" id="PF03772"/>
    </source>
</evidence>
<evidence type="ECO:0000256" key="5">
    <source>
        <dbReference type="ARBA" id="ARBA00023136"/>
    </source>
</evidence>
<dbReference type="GO" id="GO:0005886">
    <property type="term" value="C:plasma membrane"/>
    <property type="evidence" value="ECO:0007669"/>
    <property type="project" value="UniProtKB-SubCell"/>
</dbReference>
<feature type="transmembrane region" description="Helical" evidence="6">
    <location>
        <begin position="415"/>
        <end position="440"/>
    </location>
</feature>
<feature type="transmembrane region" description="Helical" evidence="6">
    <location>
        <begin position="510"/>
        <end position="527"/>
    </location>
</feature>
<reference evidence="9" key="1">
    <citation type="submission" date="2021-04" db="EMBL/GenBank/DDBJ databases">
        <authorList>
            <person name="Rodrigo-Torres L."/>
            <person name="Arahal R. D."/>
            <person name="Lucena T."/>
        </authorList>
    </citation>
    <scope>NUCLEOTIDE SEQUENCE</scope>
    <source>
        <strain evidence="9">CECT 9275</strain>
    </source>
</reference>
<evidence type="ECO:0000256" key="6">
    <source>
        <dbReference type="SAM" id="Phobius"/>
    </source>
</evidence>
<dbReference type="PANTHER" id="PTHR30619">
    <property type="entry name" value="DNA INTERNALIZATION/COMPETENCE PROTEIN COMEC/REC2"/>
    <property type="match status" value="1"/>
</dbReference>
<comment type="subcellular location">
    <subcellularLocation>
        <location evidence="1">Cell membrane</location>
        <topology evidence="1">Multi-pass membrane protein</topology>
    </subcellularLocation>
</comment>
<proteinExistence type="predicted"/>
<dbReference type="Pfam" id="PF03772">
    <property type="entry name" value="Competence"/>
    <property type="match status" value="1"/>
</dbReference>
<dbReference type="NCBIfam" id="TIGR00360">
    <property type="entry name" value="ComEC_N-term"/>
    <property type="match status" value="1"/>
</dbReference>
<dbReference type="Proteomes" id="UP000680038">
    <property type="component" value="Unassembled WGS sequence"/>
</dbReference>
<name>A0A916JB01_9BACT</name>
<dbReference type="RefSeq" id="WP_215238534.1">
    <property type="nucleotide sequence ID" value="NZ_CAJRAF010000002.1"/>
</dbReference>
<evidence type="ECO:0000256" key="3">
    <source>
        <dbReference type="ARBA" id="ARBA00022692"/>
    </source>
</evidence>
<dbReference type="EMBL" id="CAJRAF010000002">
    <property type="protein sequence ID" value="CAG4997734.1"/>
    <property type="molecule type" value="Genomic_DNA"/>
</dbReference>
<feature type="transmembrane region" description="Helical" evidence="6">
    <location>
        <begin position="32"/>
        <end position="50"/>
    </location>
</feature>
<feature type="transmembrane region" description="Helical" evidence="6">
    <location>
        <begin position="7"/>
        <end position="26"/>
    </location>
</feature>
<feature type="transmembrane region" description="Helical" evidence="6">
    <location>
        <begin position="387"/>
        <end position="409"/>
    </location>
</feature>
<feature type="transmembrane region" description="Helical" evidence="6">
    <location>
        <begin position="288"/>
        <end position="304"/>
    </location>
</feature>
<feature type="domain" description="ComEC/Rec2-related protein" evidence="7">
    <location>
        <begin position="234"/>
        <end position="501"/>
    </location>
</feature>